<proteinExistence type="predicted"/>
<dbReference type="Proteomes" id="UP001168216">
    <property type="component" value="Unassembled WGS sequence"/>
</dbReference>
<accession>A0AAW7HXC9</accession>
<dbReference type="EMBL" id="JAOPLV010000001">
    <property type="protein sequence ID" value="MDM5138450.1"/>
    <property type="molecule type" value="Genomic_DNA"/>
</dbReference>
<reference evidence="1" key="1">
    <citation type="submission" date="2023-08" db="EMBL/GenBank/DDBJ databases">
        <title>WGS of Aeromonas isolates.</title>
        <authorList>
            <person name="Lee H."/>
        </authorList>
    </citation>
    <scope>NUCLEOTIDE SEQUENCE</scope>
    <source>
        <strain evidence="1">SL22</strain>
    </source>
</reference>
<comment type="caution">
    <text evidence="1">The sequence shown here is derived from an EMBL/GenBank/DDBJ whole genome shotgun (WGS) entry which is preliminary data.</text>
</comment>
<sequence length="85" mass="9765">MVVDGAFIPVDEMNSDYQLYKDWLAAGNLPSSDSDNLVTDVRSLRAAAYRSESDPLFMEWKYDGTASKELEWRNKVAEIKNRYPL</sequence>
<protein>
    <submittedName>
        <fullName evidence="1">Uncharacterized protein</fullName>
    </submittedName>
</protein>
<evidence type="ECO:0000313" key="1">
    <source>
        <dbReference type="EMBL" id="MDM5138450.1"/>
    </source>
</evidence>
<organism evidence="1 2">
    <name type="scientific">Aeromonas bestiarum</name>
    <dbReference type="NCBI Taxonomy" id="105751"/>
    <lineage>
        <taxon>Bacteria</taxon>
        <taxon>Pseudomonadati</taxon>
        <taxon>Pseudomonadota</taxon>
        <taxon>Gammaproteobacteria</taxon>
        <taxon>Aeromonadales</taxon>
        <taxon>Aeromonadaceae</taxon>
        <taxon>Aeromonas</taxon>
    </lineage>
</organism>
<evidence type="ECO:0000313" key="2">
    <source>
        <dbReference type="Proteomes" id="UP001168216"/>
    </source>
</evidence>
<dbReference type="RefSeq" id="WP_290021039.1">
    <property type="nucleotide sequence ID" value="NZ_JAOPLV010000001.1"/>
</dbReference>
<gene>
    <name evidence="1" type="ORF">OB959_01370</name>
</gene>
<name>A0AAW7HXC9_9GAMM</name>
<dbReference type="AlphaFoldDB" id="A0AAW7HXC9"/>